<dbReference type="PROSITE" id="PS50157">
    <property type="entry name" value="ZINC_FINGER_C2H2_2"/>
    <property type="match status" value="2"/>
</dbReference>
<dbReference type="PANTHER" id="PTHR23235:SF29">
    <property type="entry name" value="TRANSCRIPTION FACTOR SP5"/>
    <property type="match status" value="1"/>
</dbReference>
<evidence type="ECO:0000256" key="1">
    <source>
        <dbReference type="ARBA" id="ARBA00022723"/>
    </source>
</evidence>
<feature type="compositionally biased region" description="Basic and acidic residues" evidence="5">
    <location>
        <begin position="123"/>
        <end position="142"/>
    </location>
</feature>
<name>A0AAE1NPP4_9EUCA</name>
<comment type="caution">
    <text evidence="7">The sequence shown here is derived from an EMBL/GenBank/DDBJ whole genome shotgun (WGS) entry which is preliminary data.</text>
</comment>
<dbReference type="GO" id="GO:0000978">
    <property type="term" value="F:RNA polymerase II cis-regulatory region sequence-specific DNA binding"/>
    <property type="evidence" value="ECO:0007669"/>
    <property type="project" value="TreeGrafter"/>
</dbReference>
<dbReference type="InterPro" id="IPR013087">
    <property type="entry name" value="Znf_C2H2_type"/>
</dbReference>
<dbReference type="PANTHER" id="PTHR23235">
    <property type="entry name" value="KRUEPPEL-LIKE TRANSCRIPTION FACTOR"/>
    <property type="match status" value="1"/>
</dbReference>
<feature type="domain" description="C2H2-type" evidence="6">
    <location>
        <begin position="68"/>
        <end position="97"/>
    </location>
</feature>
<sequence>MTGVMTFPHSLSQAPPPTPPHRRPCCPAATPTDCRRPPSTQTAVNIRRCRRCRCPNCKEGGAGKNKQHVCHVPECGKVYSKTSHLKAHLRWHTGERPYVCQWLLCGKSFTRSDELQRHLRTHSGDKRFQYSQEQKDIDKDTPDLPDSPNSEMELQEPTTTTTTTNNNNNNNNNTSSSSILSGVSVSPTIRPYAHTLSDILNVAMSCI</sequence>
<keyword evidence="1" id="KW-0479">Metal-binding</keyword>
<feature type="compositionally biased region" description="Low complexity" evidence="5">
    <location>
        <begin position="158"/>
        <end position="178"/>
    </location>
</feature>
<dbReference type="SUPFAM" id="SSF57667">
    <property type="entry name" value="beta-beta-alpha zinc fingers"/>
    <property type="match status" value="1"/>
</dbReference>
<keyword evidence="3" id="KW-0862">Zinc</keyword>
<dbReference type="FunFam" id="3.30.160.60:FF:000007">
    <property type="entry name" value="Basic krueppel-like factor 3"/>
    <property type="match status" value="1"/>
</dbReference>
<dbReference type="InterPro" id="IPR036236">
    <property type="entry name" value="Znf_C2H2_sf"/>
</dbReference>
<feature type="region of interest" description="Disordered" evidence="5">
    <location>
        <begin position="123"/>
        <end position="179"/>
    </location>
</feature>
<dbReference type="AlphaFoldDB" id="A0AAE1NPP4"/>
<feature type="domain" description="C2H2-type" evidence="6">
    <location>
        <begin position="98"/>
        <end position="127"/>
    </location>
</feature>
<proteinExistence type="predicted"/>
<dbReference type="EMBL" id="JAWZYT010004393">
    <property type="protein sequence ID" value="KAK4294000.1"/>
    <property type="molecule type" value="Genomic_DNA"/>
</dbReference>
<dbReference type="SMART" id="SM00355">
    <property type="entry name" value="ZnF_C2H2"/>
    <property type="match status" value="2"/>
</dbReference>
<evidence type="ECO:0000256" key="2">
    <source>
        <dbReference type="ARBA" id="ARBA00022771"/>
    </source>
</evidence>
<dbReference type="Pfam" id="PF00096">
    <property type="entry name" value="zf-C2H2"/>
    <property type="match status" value="2"/>
</dbReference>
<protein>
    <recommendedName>
        <fullName evidence="6">C2H2-type domain-containing protein</fullName>
    </recommendedName>
</protein>
<evidence type="ECO:0000313" key="8">
    <source>
        <dbReference type="Proteomes" id="UP001292094"/>
    </source>
</evidence>
<evidence type="ECO:0000256" key="5">
    <source>
        <dbReference type="SAM" id="MobiDB-lite"/>
    </source>
</evidence>
<gene>
    <name evidence="7" type="ORF">Pmani_033351</name>
</gene>
<feature type="region of interest" description="Disordered" evidence="5">
    <location>
        <begin position="1"/>
        <end position="23"/>
    </location>
</feature>
<evidence type="ECO:0000313" key="7">
    <source>
        <dbReference type="EMBL" id="KAK4294000.1"/>
    </source>
</evidence>
<evidence type="ECO:0000256" key="3">
    <source>
        <dbReference type="ARBA" id="ARBA00022833"/>
    </source>
</evidence>
<keyword evidence="8" id="KW-1185">Reference proteome</keyword>
<dbReference type="GO" id="GO:0000981">
    <property type="term" value="F:DNA-binding transcription factor activity, RNA polymerase II-specific"/>
    <property type="evidence" value="ECO:0007669"/>
    <property type="project" value="TreeGrafter"/>
</dbReference>
<keyword evidence="2 4" id="KW-0863">Zinc-finger</keyword>
<evidence type="ECO:0000256" key="4">
    <source>
        <dbReference type="PROSITE-ProRule" id="PRU00042"/>
    </source>
</evidence>
<dbReference type="PROSITE" id="PS00028">
    <property type="entry name" value="ZINC_FINGER_C2H2_1"/>
    <property type="match status" value="2"/>
</dbReference>
<evidence type="ECO:0000259" key="6">
    <source>
        <dbReference type="PROSITE" id="PS50157"/>
    </source>
</evidence>
<dbReference type="Proteomes" id="UP001292094">
    <property type="component" value="Unassembled WGS sequence"/>
</dbReference>
<dbReference type="Gene3D" id="3.30.160.60">
    <property type="entry name" value="Classic Zinc Finger"/>
    <property type="match status" value="2"/>
</dbReference>
<reference evidence="7" key="1">
    <citation type="submission" date="2023-11" db="EMBL/GenBank/DDBJ databases">
        <title>Genome assemblies of two species of porcelain crab, Petrolisthes cinctipes and Petrolisthes manimaculis (Anomura: Porcellanidae).</title>
        <authorList>
            <person name="Angst P."/>
        </authorList>
    </citation>
    <scope>NUCLEOTIDE SEQUENCE</scope>
    <source>
        <strain evidence="7">PB745_02</strain>
        <tissue evidence="7">Gill</tissue>
    </source>
</reference>
<organism evidence="7 8">
    <name type="scientific">Petrolisthes manimaculis</name>
    <dbReference type="NCBI Taxonomy" id="1843537"/>
    <lineage>
        <taxon>Eukaryota</taxon>
        <taxon>Metazoa</taxon>
        <taxon>Ecdysozoa</taxon>
        <taxon>Arthropoda</taxon>
        <taxon>Crustacea</taxon>
        <taxon>Multicrustacea</taxon>
        <taxon>Malacostraca</taxon>
        <taxon>Eumalacostraca</taxon>
        <taxon>Eucarida</taxon>
        <taxon>Decapoda</taxon>
        <taxon>Pleocyemata</taxon>
        <taxon>Anomura</taxon>
        <taxon>Galatheoidea</taxon>
        <taxon>Porcellanidae</taxon>
        <taxon>Petrolisthes</taxon>
    </lineage>
</organism>
<dbReference type="GO" id="GO:0008270">
    <property type="term" value="F:zinc ion binding"/>
    <property type="evidence" value="ECO:0007669"/>
    <property type="project" value="UniProtKB-KW"/>
</dbReference>
<accession>A0AAE1NPP4</accession>